<dbReference type="Gene3D" id="3.30.420.40">
    <property type="match status" value="1"/>
</dbReference>
<reference evidence="2" key="1">
    <citation type="submission" date="2022-11" db="UniProtKB">
        <authorList>
            <consortium name="WormBaseParasite"/>
        </authorList>
    </citation>
    <scope>IDENTIFICATION</scope>
</reference>
<proteinExistence type="predicted"/>
<evidence type="ECO:0000313" key="1">
    <source>
        <dbReference type="Proteomes" id="UP000887577"/>
    </source>
</evidence>
<accession>A0A914YY68</accession>
<dbReference type="WBParaSite" id="PSU_v2.g5446.t1">
    <property type="protein sequence ID" value="PSU_v2.g5446.t1"/>
    <property type="gene ID" value="PSU_v2.g5446"/>
</dbReference>
<organism evidence="1 2">
    <name type="scientific">Panagrolaimus superbus</name>
    <dbReference type="NCBI Taxonomy" id="310955"/>
    <lineage>
        <taxon>Eukaryota</taxon>
        <taxon>Metazoa</taxon>
        <taxon>Ecdysozoa</taxon>
        <taxon>Nematoda</taxon>
        <taxon>Chromadorea</taxon>
        <taxon>Rhabditida</taxon>
        <taxon>Tylenchina</taxon>
        <taxon>Panagrolaimomorpha</taxon>
        <taxon>Panagrolaimoidea</taxon>
        <taxon>Panagrolaimidae</taxon>
        <taxon>Panagrolaimus</taxon>
    </lineage>
</organism>
<dbReference type="Proteomes" id="UP000887577">
    <property type="component" value="Unplaced"/>
</dbReference>
<protein>
    <submittedName>
        <fullName evidence="2">Uncharacterized protein</fullName>
    </submittedName>
</protein>
<name>A0A914YY68_9BILA</name>
<evidence type="ECO:0000313" key="2">
    <source>
        <dbReference type="WBParaSite" id="PSU_v2.g5446.t1"/>
    </source>
</evidence>
<dbReference type="AlphaFoldDB" id="A0A914YY68"/>
<keyword evidence="1" id="KW-1185">Reference proteome</keyword>
<sequence>MNEIIIDPDWGFKLVEENNNIFFEIETPSGAARFPQELVLSVFMKTMKLRAESNRGIQIKEISLSTNFKLTQSQKALFEKAAAKNSLRIMYFVVTDA</sequence>